<protein>
    <submittedName>
        <fullName evidence="1">Uncharacterized protein</fullName>
    </submittedName>
</protein>
<evidence type="ECO:0000313" key="1">
    <source>
        <dbReference type="EMBL" id="ARQ97697.1"/>
    </source>
</evidence>
<reference evidence="2" key="2">
    <citation type="journal article" date="2017" name="Genome Biol. Evol.">
        <title>Comparative genomic analysis identifies a Campylobacter clade deficient in selenium metabolism.</title>
        <authorList>
            <person name="Miller W.G."/>
            <person name="Yee E."/>
            <person name="Lopes B.S."/>
            <person name="Chapman M.H."/>
            <person name="Huynh S."/>
            <person name="Bono J.L."/>
            <person name="Parker C.T."/>
            <person name="Strachan N.J.C."/>
            <person name="Forbes K.J."/>
        </authorList>
    </citation>
    <scope>NUCLEOTIDE SEQUENCE [LARGE SCALE GENOMIC DNA]</scope>
    <source>
        <strain evidence="2">NCTC 13004</strain>
    </source>
</reference>
<sequence>MAEITEFSAIDELESKKIALKNCIAQNSSGDSCSKCQRVFGCDRIKEFVILQFDIATARLKDCQKANNLSSCMDCDRIFECDIRENYVKSTYEKMNEGRGGQFDF</sequence>
<dbReference type="RefSeq" id="WP_086224248.1">
    <property type="nucleotide sequence ID" value="NZ_CP015578.1"/>
</dbReference>
<organism evidence="1 2">
    <name type="scientific">Campylobacter lanienae NCTC 13004</name>
    <dbReference type="NCBI Taxonomy" id="1031753"/>
    <lineage>
        <taxon>Bacteria</taxon>
        <taxon>Pseudomonadati</taxon>
        <taxon>Campylobacterota</taxon>
        <taxon>Epsilonproteobacteria</taxon>
        <taxon>Campylobacterales</taxon>
        <taxon>Campylobacteraceae</taxon>
        <taxon>Campylobacter</taxon>
    </lineage>
</organism>
<gene>
    <name evidence="1" type="ORF">CLAN_0952</name>
</gene>
<name>A0A1X9SN70_9BACT</name>
<dbReference type="AlphaFoldDB" id="A0A1X9SN70"/>
<reference evidence="2" key="1">
    <citation type="journal article" date="2017" name="Genome Biol. Evol.">
        <title>Comparative Genomic Analysis Identifies a Campylobacter Clade Deficient in Selenium Metabolism.</title>
        <authorList>
            <person name="Miller W.G."/>
            <person name="Yee E."/>
            <person name="Lopes B.S."/>
            <person name="Chapman M.H."/>
            <person name="Huynh S."/>
            <person name="Bono J.L."/>
            <person name="Parker C.T."/>
            <person name="Strachan N.J.C."/>
            <person name="Forbes K.J."/>
        </authorList>
    </citation>
    <scope>NUCLEOTIDE SEQUENCE [LARGE SCALE GENOMIC DNA]</scope>
    <source>
        <strain evidence="2">NCTC 13004</strain>
    </source>
</reference>
<dbReference type="EMBL" id="CP015578">
    <property type="protein sequence ID" value="ARQ97697.1"/>
    <property type="molecule type" value="Genomic_DNA"/>
</dbReference>
<proteinExistence type="predicted"/>
<dbReference type="GeneID" id="93077795"/>
<dbReference type="Proteomes" id="UP000202031">
    <property type="component" value="Chromosome"/>
</dbReference>
<evidence type="ECO:0000313" key="2">
    <source>
        <dbReference type="Proteomes" id="UP000202031"/>
    </source>
</evidence>
<accession>A0A1X9SN70</accession>
<dbReference type="KEGG" id="clx:CLAN_0952"/>